<name>A0ACB6R8H2_9PLEO</name>
<comment type="caution">
    <text evidence="1">The sequence shown here is derived from an EMBL/GenBank/DDBJ whole genome shotgun (WGS) entry which is preliminary data.</text>
</comment>
<proteinExistence type="predicted"/>
<protein>
    <submittedName>
        <fullName evidence="1">Uncharacterized protein</fullName>
    </submittedName>
</protein>
<reference evidence="1" key="1">
    <citation type="journal article" date="2020" name="Stud. Mycol.">
        <title>101 Dothideomycetes genomes: a test case for predicting lifestyles and emergence of pathogens.</title>
        <authorList>
            <person name="Haridas S."/>
            <person name="Albert R."/>
            <person name="Binder M."/>
            <person name="Bloem J."/>
            <person name="Labutti K."/>
            <person name="Salamov A."/>
            <person name="Andreopoulos B."/>
            <person name="Baker S."/>
            <person name="Barry K."/>
            <person name="Bills G."/>
            <person name="Bluhm B."/>
            <person name="Cannon C."/>
            <person name="Castanera R."/>
            <person name="Culley D."/>
            <person name="Daum C."/>
            <person name="Ezra D."/>
            <person name="Gonzalez J."/>
            <person name="Henrissat B."/>
            <person name="Kuo A."/>
            <person name="Liang C."/>
            <person name="Lipzen A."/>
            <person name="Lutzoni F."/>
            <person name="Magnuson J."/>
            <person name="Mondo S."/>
            <person name="Nolan M."/>
            <person name="Ohm R."/>
            <person name="Pangilinan J."/>
            <person name="Park H.-J."/>
            <person name="Ramirez L."/>
            <person name="Alfaro M."/>
            <person name="Sun H."/>
            <person name="Tritt A."/>
            <person name="Yoshinaga Y."/>
            <person name="Zwiers L.-H."/>
            <person name="Turgeon B."/>
            <person name="Goodwin S."/>
            <person name="Spatafora J."/>
            <person name="Crous P."/>
            <person name="Grigoriev I."/>
        </authorList>
    </citation>
    <scope>NUCLEOTIDE SEQUENCE</scope>
    <source>
        <strain evidence="1">ATCC 200398</strain>
    </source>
</reference>
<keyword evidence="2" id="KW-1185">Reference proteome</keyword>
<gene>
    <name evidence="1" type="ORF">BDR25DRAFT_350825</name>
</gene>
<accession>A0ACB6R8H2</accession>
<dbReference type="Proteomes" id="UP000799755">
    <property type="component" value="Unassembled WGS sequence"/>
</dbReference>
<dbReference type="EMBL" id="MU003496">
    <property type="protein sequence ID" value="KAF2475451.1"/>
    <property type="molecule type" value="Genomic_DNA"/>
</dbReference>
<organism evidence="1 2">
    <name type="scientific">Lindgomyces ingoldianus</name>
    <dbReference type="NCBI Taxonomy" id="673940"/>
    <lineage>
        <taxon>Eukaryota</taxon>
        <taxon>Fungi</taxon>
        <taxon>Dikarya</taxon>
        <taxon>Ascomycota</taxon>
        <taxon>Pezizomycotina</taxon>
        <taxon>Dothideomycetes</taxon>
        <taxon>Pleosporomycetidae</taxon>
        <taxon>Pleosporales</taxon>
        <taxon>Lindgomycetaceae</taxon>
        <taxon>Lindgomyces</taxon>
    </lineage>
</organism>
<evidence type="ECO:0000313" key="2">
    <source>
        <dbReference type="Proteomes" id="UP000799755"/>
    </source>
</evidence>
<sequence length="251" mass="28469">MALSLQSARNQIAAIGADSCVMLSSALLENSPGTCYTPYLRTPSKFVESRTKYVYDKNFCADSYGILGRRDKIHNLLSDVHMLWFAILFYGMPMIKDPWPFLEIGTNTGHLHAMAFFFVFFIDANKAEVETTHGSFQIENVLRVIAGSWRSELKQRVSQGTVKMGAHDCRSHRVLETEIKTQQSMSMKNDDIDNLRGAGCIRRFYRLKTSRTTECVAPGWNKAVWKKLYGSLRSRVNVEAHMVVSKILGLE</sequence>
<evidence type="ECO:0000313" key="1">
    <source>
        <dbReference type="EMBL" id="KAF2475451.1"/>
    </source>
</evidence>